<name>A0AAD8JW45_TARER</name>
<dbReference type="EMBL" id="JAUHHV010000010">
    <property type="protein sequence ID" value="KAK1411667.1"/>
    <property type="molecule type" value="Genomic_DNA"/>
</dbReference>
<sequence>MDAAGMDEDVIRGLNTSLPNELIMVKTKLINLEERERHRETEMEDMQKLVLDQQCLINKILIELNEVKKETKVGETVTEGEINEMIKILSSGIRSQNPLTVA</sequence>
<evidence type="ECO:0000313" key="2">
    <source>
        <dbReference type="Proteomes" id="UP001229421"/>
    </source>
</evidence>
<reference evidence="1" key="1">
    <citation type="journal article" date="2023" name="bioRxiv">
        <title>Improved chromosome-level genome assembly for marigold (Tagetes erecta).</title>
        <authorList>
            <person name="Jiang F."/>
            <person name="Yuan L."/>
            <person name="Wang S."/>
            <person name="Wang H."/>
            <person name="Xu D."/>
            <person name="Wang A."/>
            <person name="Fan W."/>
        </authorList>
    </citation>
    <scope>NUCLEOTIDE SEQUENCE</scope>
    <source>
        <strain evidence="1">WSJ</strain>
        <tissue evidence="1">Leaf</tissue>
    </source>
</reference>
<accession>A0AAD8JW45</accession>
<comment type="caution">
    <text evidence="1">The sequence shown here is derived from an EMBL/GenBank/DDBJ whole genome shotgun (WGS) entry which is preliminary data.</text>
</comment>
<dbReference type="AlphaFoldDB" id="A0AAD8JW45"/>
<gene>
    <name evidence="1" type="ORF">QVD17_38224</name>
</gene>
<dbReference type="Proteomes" id="UP001229421">
    <property type="component" value="Unassembled WGS sequence"/>
</dbReference>
<proteinExistence type="predicted"/>
<keyword evidence="2" id="KW-1185">Reference proteome</keyword>
<organism evidence="1 2">
    <name type="scientific">Tagetes erecta</name>
    <name type="common">African marigold</name>
    <dbReference type="NCBI Taxonomy" id="13708"/>
    <lineage>
        <taxon>Eukaryota</taxon>
        <taxon>Viridiplantae</taxon>
        <taxon>Streptophyta</taxon>
        <taxon>Embryophyta</taxon>
        <taxon>Tracheophyta</taxon>
        <taxon>Spermatophyta</taxon>
        <taxon>Magnoliopsida</taxon>
        <taxon>eudicotyledons</taxon>
        <taxon>Gunneridae</taxon>
        <taxon>Pentapetalae</taxon>
        <taxon>asterids</taxon>
        <taxon>campanulids</taxon>
        <taxon>Asterales</taxon>
        <taxon>Asteraceae</taxon>
        <taxon>Asteroideae</taxon>
        <taxon>Heliantheae alliance</taxon>
        <taxon>Tageteae</taxon>
        <taxon>Tagetes</taxon>
    </lineage>
</organism>
<protein>
    <submittedName>
        <fullName evidence="1">Uncharacterized protein</fullName>
    </submittedName>
</protein>
<evidence type="ECO:0000313" key="1">
    <source>
        <dbReference type="EMBL" id="KAK1411667.1"/>
    </source>
</evidence>